<dbReference type="eggNOG" id="ENOG502Z8J7">
    <property type="taxonomic scope" value="Bacteria"/>
</dbReference>
<dbReference type="STRING" id="1237149.C900_02507"/>
<evidence type="ECO:0000256" key="2">
    <source>
        <dbReference type="ARBA" id="ARBA00006275"/>
    </source>
</evidence>
<gene>
    <name evidence="7" type="ORF">C900_02507</name>
</gene>
<dbReference type="AlphaFoldDB" id="L8JWK0"/>
<evidence type="ECO:0000313" key="7">
    <source>
        <dbReference type="EMBL" id="ELR71592.1"/>
    </source>
</evidence>
<dbReference type="GO" id="GO:0009279">
    <property type="term" value="C:cell outer membrane"/>
    <property type="evidence" value="ECO:0007669"/>
    <property type="project" value="UniProtKB-SubCell"/>
</dbReference>
<keyword evidence="5" id="KW-0998">Cell outer membrane</keyword>
<protein>
    <recommendedName>
        <fullName evidence="6">RagB/SusD domain-containing protein</fullName>
    </recommendedName>
</protein>
<dbReference type="CDD" id="cd08977">
    <property type="entry name" value="SusD"/>
    <property type="match status" value="1"/>
</dbReference>
<comment type="subcellular location">
    <subcellularLocation>
        <location evidence="1">Cell outer membrane</location>
    </subcellularLocation>
</comment>
<feature type="domain" description="RagB/SusD" evidence="6">
    <location>
        <begin position="318"/>
        <end position="411"/>
    </location>
</feature>
<keyword evidence="3" id="KW-0732">Signal</keyword>
<keyword evidence="4" id="KW-0472">Membrane</keyword>
<name>L8JWK0_9BACT</name>
<dbReference type="PROSITE" id="PS51257">
    <property type="entry name" value="PROKAR_LIPOPROTEIN"/>
    <property type="match status" value="1"/>
</dbReference>
<dbReference type="PATRIC" id="fig|1237149.3.peg.2374"/>
<dbReference type="InterPro" id="IPR011990">
    <property type="entry name" value="TPR-like_helical_dom_sf"/>
</dbReference>
<dbReference type="InterPro" id="IPR012944">
    <property type="entry name" value="SusD_RagB_dom"/>
</dbReference>
<evidence type="ECO:0000256" key="3">
    <source>
        <dbReference type="ARBA" id="ARBA00022729"/>
    </source>
</evidence>
<dbReference type="SUPFAM" id="SSF48452">
    <property type="entry name" value="TPR-like"/>
    <property type="match status" value="1"/>
</dbReference>
<dbReference type="Pfam" id="PF07980">
    <property type="entry name" value="SusD_RagB"/>
    <property type="match status" value="1"/>
</dbReference>
<dbReference type="RefSeq" id="WP_009579916.1">
    <property type="nucleotide sequence ID" value="NZ_AMZN01000037.1"/>
</dbReference>
<keyword evidence="8" id="KW-1185">Reference proteome</keyword>
<accession>L8JWK0</accession>
<comment type="similarity">
    <text evidence="2">Belongs to the SusD family.</text>
</comment>
<reference evidence="7 8" key="1">
    <citation type="submission" date="2012-12" db="EMBL/GenBank/DDBJ databases">
        <title>Genome assembly of Fulvivirga imtechensis AK7.</title>
        <authorList>
            <person name="Nupur N."/>
            <person name="Khatri I."/>
            <person name="Kumar R."/>
            <person name="Subramanian S."/>
            <person name="Pinnaka A."/>
        </authorList>
    </citation>
    <scope>NUCLEOTIDE SEQUENCE [LARGE SCALE GENOMIC DNA]</scope>
    <source>
        <strain evidence="7 8">AK7</strain>
    </source>
</reference>
<evidence type="ECO:0000259" key="6">
    <source>
        <dbReference type="Pfam" id="PF07980"/>
    </source>
</evidence>
<evidence type="ECO:0000256" key="1">
    <source>
        <dbReference type="ARBA" id="ARBA00004442"/>
    </source>
</evidence>
<sequence>MKNILNILLIVGAVVFLSSCELEEIKNPNAPTYGSFIENPTQADARLLATGLEAVMRNDIGFHYQTVSIMGREYYDLTGVDPRYTGELLKGPLDNNGFLTTRSFAAWYKIVQTANLLMQSAELASPDFTQEQENSYFGYAKTLKAYALLMVANRQYTNGIRLEVSDPDNLGPLVTYSVALEGIMDLLNEAYNELQNSPGQFDFPLSSGFTGFNTPETFAEFNRAIAARVAIYQGNKALARTLLNDSFLDLNGDLDEGPAHIFGGRVGNDLPNPLFYIQDQSGQEYMVHDSWLADAEPGDNRVTTKSDPYAGGPVTFDNLTATNQVNLYSSNTDPVPIIRNEELILLWAEANIGFDNAEAEDALNVVRNAAGIGDYTGATTDDALVDELLQQRRYSLFGEGHRWIDLRRYDRLDEIPTDRAGDNVLEAFPTPVTENETL</sequence>
<comment type="caution">
    <text evidence="7">The sequence shown here is derived from an EMBL/GenBank/DDBJ whole genome shotgun (WGS) entry which is preliminary data.</text>
</comment>
<evidence type="ECO:0000313" key="8">
    <source>
        <dbReference type="Proteomes" id="UP000011135"/>
    </source>
</evidence>
<evidence type="ECO:0000256" key="4">
    <source>
        <dbReference type="ARBA" id="ARBA00023136"/>
    </source>
</evidence>
<dbReference type="EMBL" id="AMZN01000037">
    <property type="protein sequence ID" value="ELR71592.1"/>
    <property type="molecule type" value="Genomic_DNA"/>
</dbReference>
<proteinExistence type="inferred from homology"/>
<dbReference type="Gene3D" id="1.25.40.390">
    <property type="match status" value="1"/>
</dbReference>
<organism evidence="7 8">
    <name type="scientific">Fulvivirga imtechensis AK7</name>
    <dbReference type="NCBI Taxonomy" id="1237149"/>
    <lineage>
        <taxon>Bacteria</taxon>
        <taxon>Pseudomonadati</taxon>
        <taxon>Bacteroidota</taxon>
        <taxon>Cytophagia</taxon>
        <taxon>Cytophagales</taxon>
        <taxon>Fulvivirgaceae</taxon>
        <taxon>Fulvivirga</taxon>
    </lineage>
</organism>
<dbReference type="Proteomes" id="UP000011135">
    <property type="component" value="Unassembled WGS sequence"/>
</dbReference>
<dbReference type="OrthoDB" id="9794888at2"/>
<evidence type="ECO:0000256" key="5">
    <source>
        <dbReference type="ARBA" id="ARBA00023237"/>
    </source>
</evidence>